<dbReference type="AlphaFoldDB" id="A0A921ZK32"/>
<keyword evidence="4 5" id="KW-0238">DNA-binding</keyword>
<evidence type="ECO:0000313" key="8">
    <source>
        <dbReference type="Proteomes" id="UP000791440"/>
    </source>
</evidence>
<evidence type="ECO:0000313" key="7">
    <source>
        <dbReference type="EMBL" id="KAG6459040.1"/>
    </source>
</evidence>
<dbReference type="InterPro" id="IPR006612">
    <property type="entry name" value="THAP_Znf"/>
</dbReference>
<evidence type="ECO:0000256" key="1">
    <source>
        <dbReference type="ARBA" id="ARBA00022723"/>
    </source>
</evidence>
<dbReference type="Pfam" id="PF05485">
    <property type="entry name" value="THAP"/>
    <property type="match status" value="1"/>
</dbReference>
<dbReference type="SMART" id="SM00980">
    <property type="entry name" value="THAP"/>
    <property type="match status" value="1"/>
</dbReference>
<keyword evidence="3" id="KW-0862">Zinc</keyword>
<name>A0A921ZK32_MANSE</name>
<dbReference type="GO" id="GO:0008270">
    <property type="term" value="F:zinc ion binding"/>
    <property type="evidence" value="ECO:0007669"/>
    <property type="project" value="UniProtKB-KW"/>
</dbReference>
<evidence type="ECO:0000259" key="6">
    <source>
        <dbReference type="PROSITE" id="PS50950"/>
    </source>
</evidence>
<keyword evidence="1" id="KW-0479">Metal-binding</keyword>
<keyword evidence="2 5" id="KW-0863">Zinc-finger</keyword>
<dbReference type="PROSITE" id="PS50950">
    <property type="entry name" value="ZF_THAP"/>
    <property type="match status" value="1"/>
</dbReference>
<feature type="domain" description="THAP-type" evidence="6">
    <location>
        <begin position="1"/>
        <end position="94"/>
    </location>
</feature>
<protein>
    <recommendedName>
        <fullName evidence="6">THAP-type domain-containing protein</fullName>
    </recommendedName>
</protein>
<evidence type="ECO:0000256" key="3">
    <source>
        <dbReference type="ARBA" id="ARBA00022833"/>
    </source>
</evidence>
<dbReference type="GO" id="GO:0003677">
    <property type="term" value="F:DNA binding"/>
    <property type="evidence" value="ECO:0007669"/>
    <property type="project" value="UniProtKB-UniRule"/>
</dbReference>
<gene>
    <name evidence="7" type="ORF">O3G_MSEX011173</name>
</gene>
<keyword evidence="8" id="KW-1185">Reference proteome</keyword>
<dbReference type="Proteomes" id="UP000791440">
    <property type="component" value="Unassembled WGS sequence"/>
</dbReference>
<sequence length="494" mass="56222">MGKICGVKSCPSGRKNKKNDLSQPLSFFRPTTPAKLRDWSIALGINLKTTHYICHLHFKQEDIKMFENFTINGKVTILPTGKKILRDEALPTIEHQFVPALELQTGVIYIPQKSNSDDNQTEEVKQNKLPDNEQQELLIVQEVSNNLIAIEPIEHNSKEPLLNQAHNDLHNNQDTAVKTQSVENFWDNIKKYLMLPQFWLYVKKPNGLEFIRTDPMTGQIKNHLRLNEDTSITVILRNNEELNLKDKISPLNSIHDYLKSVERWPLCVGTQIENNKYSKLCKGVIIGDEAYKRNQLNARCKSCRILRHRLQNRKSTSKILGKTPKGCPHLFKQCKHLKRMDNNQSLPKTINPARTSLATSSSKKDLAEVINKNPFINLDNKPAAKTQVNDKRRSEIQTTQLNLGHEFRSDNDSAVLPIVPAEESVVPGPKNFSWQKPNEVVHILADDCETEAAANSLSMYWEDEEASLLSEQLDGNPKGREVFRCNVCDVAIVG</sequence>
<evidence type="ECO:0000256" key="4">
    <source>
        <dbReference type="ARBA" id="ARBA00023125"/>
    </source>
</evidence>
<organism evidence="7 8">
    <name type="scientific">Manduca sexta</name>
    <name type="common">Tobacco hawkmoth</name>
    <name type="synonym">Tobacco hornworm</name>
    <dbReference type="NCBI Taxonomy" id="7130"/>
    <lineage>
        <taxon>Eukaryota</taxon>
        <taxon>Metazoa</taxon>
        <taxon>Ecdysozoa</taxon>
        <taxon>Arthropoda</taxon>
        <taxon>Hexapoda</taxon>
        <taxon>Insecta</taxon>
        <taxon>Pterygota</taxon>
        <taxon>Neoptera</taxon>
        <taxon>Endopterygota</taxon>
        <taxon>Lepidoptera</taxon>
        <taxon>Glossata</taxon>
        <taxon>Ditrysia</taxon>
        <taxon>Bombycoidea</taxon>
        <taxon>Sphingidae</taxon>
        <taxon>Sphinginae</taxon>
        <taxon>Sphingini</taxon>
        <taxon>Manduca</taxon>
    </lineage>
</organism>
<reference evidence="7" key="2">
    <citation type="submission" date="2020-12" db="EMBL/GenBank/DDBJ databases">
        <authorList>
            <person name="Kanost M."/>
        </authorList>
    </citation>
    <scope>NUCLEOTIDE SEQUENCE</scope>
</reference>
<proteinExistence type="predicted"/>
<evidence type="ECO:0000256" key="2">
    <source>
        <dbReference type="ARBA" id="ARBA00022771"/>
    </source>
</evidence>
<dbReference type="EMBL" id="JH668606">
    <property type="protein sequence ID" value="KAG6459040.1"/>
    <property type="molecule type" value="Genomic_DNA"/>
</dbReference>
<comment type="caution">
    <text evidence="7">The sequence shown here is derived from an EMBL/GenBank/DDBJ whole genome shotgun (WGS) entry which is preliminary data.</text>
</comment>
<evidence type="ECO:0000256" key="5">
    <source>
        <dbReference type="PROSITE-ProRule" id="PRU00309"/>
    </source>
</evidence>
<reference evidence="7" key="1">
    <citation type="journal article" date="2016" name="Insect Biochem. Mol. Biol.">
        <title>Multifaceted biological insights from a draft genome sequence of the tobacco hornworm moth, Manduca sexta.</title>
        <authorList>
            <person name="Kanost M.R."/>
            <person name="Arrese E.L."/>
            <person name="Cao X."/>
            <person name="Chen Y.R."/>
            <person name="Chellapilla S."/>
            <person name="Goldsmith M.R."/>
            <person name="Grosse-Wilde E."/>
            <person name="Heckel D.G."/>
            <person name="Herndon N."/>
            <person name="Jiang H."/>
            <person name="Papanicolaou A."/>
            <person name="Qu J."/>
            <person name="Soulages J.L."/>
            <person name="Vogel H."/>
            <person name="Walters J."/>
            <person name="Waterhouse R.M."/>
            <person name="Ahn S.J."/>
            <person name="Almeida F.C."/>
            <person name="An C."/>
            <person name="Aqrawi P."/>
            <person name="Bretschneider A."/>
            <person name="Bryant W.B."/>
            <person name="Bucks S."/>
            <person name="Chao H."/>
            <person name="Chevignon G."/>
            <person name="Christen J.M."/>
            <person name="Clarke D.F."/>
            <person name="Dittmer N.T."/>
            <person name="Ferguson L.C.F."/>
            <person name="Garavelou S."/>
            <person name="Gordon K.H.J."/>
            <person name="Gunaratna R.T."/>
            <person name="Han Y."/>
            <person name="Hauser F."/>
            <person name="He Y."/>
            <person name="Heidel-Fischer H."/>
            <person name="Hirsh A."/>
            <person name="Hu Y."/>
            <person name="Jiang H."/>
            <person name="Kalra D."/>
            <person name="Klinner C."/>
            <person name="Konig C."/>
            <person name="Kovar C."/>
            <person name="Kroll A.R."/>
            <person name="Kuwar S.S."/>
            <person name="Lee S.L."/>
            <person name="Lehman R."/>
            <person name="Li K."/>
            <person name="Li Z."/>
            <person name="Liang H."/>
            <person name="Lovelace S."/>
            <person name="Lu Z."/>
            <person name="Mansfield J.H."/>
            <person name="McCulloch K.J."/>
            <person name="Mathew T."/>
            <person name="Morton B."/>
            <person name="Muzny D.M."/>
            <person name="Neunemann D."/>
            <person name="Ongeri F."/>
            <person name="Pauchet Y."/>
            <person name="Pu L.L."/>
            <person name="Pyrousis I."/>
            <person name="Rao X.J."/>
            <person name="Redding A."/>
            <person name="Roesel C."/>
            <person name="Sanchez-Gracia A."/>
            <person name="Schaack S."/>
            <person name="Shukla A."/>
            <person name="Tetreau G."/>
            <person name="Wang Y."/>
            <person name="Xiong G.H."/>
            <person name="Traut W."/>
            <person name="Walsh T.K."/>
            <person name="Worley K.C."/>
            <person name="Wu D."/>
            <person name="Wu W."/>
            <person name="Wu Y.Q."/>
            <person name="Zhang X."/>
            <person name="Zou Z."/>
            <person name="Zucker H."/>
            <person name="Briscoe A.D."/>
            <person name="Burmester T."/>
            <person name="Clem R.J."/>
            <person name="Feyereisen R."/>
            <person name="Grimmelikhuijzen C.J.P."/>
            <person name="Hamodrakas S.J."/>
            <person name="Hansson B.S."/>
            <person name="Huguet E."/>
            <person name="Jermiin L.S."/>
            <person name="Lan Q."/>
            <person name="Lehman H.K."/>
            <person name="Lorenzen M."/>
            <person name="Merzendorfer H."/>
            <person name="Michalopoulos I."/>
            <person name="Morton D.B."/>
            <person name="Muthukrishnan S."/>
            <person name="Oakeshott J.G."/>
            <person name="Palmer W."/>
            <person name="Park Y."/>
            <person name="Passarelli A.L."/>
            <person name="Rozas J."/>
            <person name="Schwartz L.M."/>
            <person name="Smith W."/>
            <person name="Southgate A."/>
            <person name="Vilcinskas A."/>
            <person name="Vogt R."/>
            <person name="Wang P."/>
            <person name="Werren J."/>
            <person name="Yu X.Q."/>
            <person name="Zhou J.J."/>
            <person name="Brown S.J."/>
            <person name="Scherer S.E."/>
            <person name="Richards S."/>
            <person name="Blissard G.W."/>
        </authorList>
    </citation>
    <scope>NUCLEOTIDE SEQUENCE</scope>
</reference>
<accession>A0A921ZK32</accession>